<dbReference type="GO" id="GO:0003955">
    <property type="term" value="F:NAD(P)H dehydrogenase (quinone) activity"/>
    <property type="evidence" value="ECO:0007669"/>
    <property type="project" value="InterPro"/>
</dbReference>
<comment type="caution">
    <text evidence="5">The sequence shown here is derived from an EMBL/GenBank/DDBJ whole genome shotgun (WGS) entry which is preliminary data.</text>
</comment>
<dbReference type="EMBL" id="MUYV01000021">
    <property type="protein sequence ID" value="OOS23077.1"/>
    <property type="molecule type" value="Genomic_DNA"/>
</dbReference>
<keyword evidence="6" id="KW-1185">Reference proteome</keyword>
<dbReference type="NCBIfam" id="TIGR01755">
    <property type="entry name" value="flav_wrbA"/>
    <property type="match status" value="1"/>
</dbReference>
<dbReference type="SUPFAM" id="SSF52218">
    <property type="entry name" value="Flavoproteins"/>
    <property type="match status" value="1"/>
</dbReference>
<dbReference type="PANTHER" id="PTHR30546:SF23">
    <property type="entry name" value="FLAVOPROTEIN-LIKE PROTEIN YCP4-RELATED"/>
    <property type="match status" value="1"/>
</dbReference>
<accession>A0A1T0CL51</accession>
<dbReference type="GO" id="GO:0016020">
    <property type="term" value="C:membrane"/>
    <property type="evidence" value="ECO:0007669"/>
    <property type="project" value="TreeGrafter"/>
</dbReference>
<dbReference type="Proteomes" id="UP000190683">
    <property type="component" value="Unassembled WGS sequence"/>
</dbReference>
<evidence type="ECO:0000313" key="5">
    <source>
        <dbReference type="EMBL" id="OOS23077.1"/>
    </source>
</evidence>
<gene>
    <name evidence="5" type="ORF">B0681_10080</name>
</gene>
<dbReference type="Pfam" id="PF03358">
    <property type="entry name" value="FMN_red"/>
    <property type="match status" value="1"/>
</dbReference>
<dbReference type="GO" id="GO:0010181">
    <property type="term" value="F:FMN binding"/>
    <property type="evidence" value="ECO:0007669"/>
    <property type="project" value="InterPro"/>
</dbReference>
<evidence type="ECO:0000256" key="3">
    <source>
        <dbReference type="ARBA" id="ARBA00022643"/>
    </source>
</evidence>
<dbReference type="Gene3D" id="3.40.50.360">
    <property type="match status" value="1"/>
</dbReference>
<dbReference type="InterPro" id="IPR029039">
    <property type="entry name" value="Flavoprotein-like_sf"/>
</dbReference>
<dbReference type="RefSeq" id="WP_078318608.1">
    <property type="nucleotide sequence ID" value="NZ_MUYV01000021.1"/>
</dbReference>
<sequence length="203" mass="21481">MTAAPYVLVLYDTTKDTTKSLAYLIAQGVMDVGMAVKIRRVPKVSAVCEQIADGIPDEGDLYCTQDELAGCAGLALGSPTHFGNMSASMKYFWDNTVSLWLAGDLQGKPACVFTSTGSLHGGQETTLVTMMMPLLHHGMLLMGLPYAHSELSTTARGGTPYGASHVSGTRHEFAITQDEKALAIAQGTRLATLVKQLGKAGQA</sequence>
<keyword evidence="3" id="KW-0288">FMN</keyword>
<dbReference type="InterPro" id="IPR010089">
    <property type="entry name" value="Flavoprotein_WrbA-like"/>
</dbReference>
<evidence type="ECO:0000256" key="1">
    <source>
        <dbReference type="ARBA" id="ARBA00006961"/>
    </source>
</evidence>
<comment type="similarity">
    <text evidence="1">Belongs to the WrbA family.</text>
</comment>
<dbReference type="PANTHER" id="PTHR30546">
    <property type="entry name" value="FLAVODOXIN-RELATED PROTEIN WRBA-RELATED"/>
    <property type="match status" value="1"/>
</dbReference>
<evidence type="ECO:0000313" key="6">
    <source>
        <dbReference type="Proteomes" id="UP000190683"/>
    </source>
</evidence>
<evidence type="ECO:0000259" key="4">
    <source>
        <dbReference type="PROSITE" id="PS50902"/>
    </source>
</evidence>
<dbReference type="NCBIfam" id="NF002999">
    <property type="entry name" value="PRK03767.1"/>
    <property type="match status" value="1"/>
</dbReference>
<dbReference type="InterPro" id="IPR008254">
    <property type="entry name" value="Flavodoxin/NO_synth"/>
</dbReference>
<dbReference type="PROSITE" id="PS50902">
    <property type="entry name" value="FLAVODOXIN_LIKE"/>
    <property type="match status" value="1"/>
</dbReference>
<dbReference type="STRING" id="573983.B0681_10080"/>
<dbReference type="FunFam" id="3.40.50.360:FF:000001">
    <property type="entry name" value="NAD(P)H dehydrogenase (Quinone) FQR1-like"/>
    <property type="match status" value="1"/>
</dbReference>
<keyword evidence="2" id="KW-0285">Flavoprotein</keyword>
<reference evidence="5 6" key="1">
    <citation type="submission" date="2017-02" db="EMBL/GenBank/DDBJ databases">
        <title>Draft genome sequence of Moraxella porci CCUG 54912T type strain.</title>
        <authorList>
            <person name="Salva-Serra F."/>
            <person name="Engstrom-Jakobsson H."/>
            <person name="Thorell K."/>
            <person name="Jaen-Luchoro D."/>
            <person name="Gonzales-Siles L."/>
            <person name="Karlsson R."/>
            <person name="Yazdan S."/>
            <person name="Boulund F."/>
            <person name="Johnning A."/>
            <person name="Engstrand L."/>
            <person name="Kristiansson E."/>
            <person name="Moore E."/>
        </authorList>
    </citation>
    <scope>NUCLEOTIDE SEQUENCE [LARGE SCALE GENOMIC DNA]</scope>
    <source>
        <strain evidence="5 6">CCUG 54912</strain>
    </source>
</reference>
<feature type="domain" description="Flavodoxin-like" evidence="4">
    <location>
        <begin position="7"/>
        <end position="191"/>
    </location>
</feature>
<proteinExistence type="inferred from homology"/>
<organism evidence="5 6">
    <name type="scientific">Moraxella porci DSM 25326</name>
    <dbReference type="NCBI Taxonomy" id="573983"/>
    <lineage>
        <taxon>Bacteria</taxon>
        <taxon>Pseudomonadati</taxon>
        <taxon>Pseudomonadota</taxon>
        <taxon>Gammaproteobacteria</taxon>
        <taxon>Moraxellales</taxon>
        <taxon>Moraxellaceae</taxon>
        <taxon>Moraxella</taxon>
    </lineage>
</organism>
<dbReference type="AlphaFoldDB" id="A0A1T0CL51"/>
<protein>
    <submittedName>
        <fullName evidence="5">NAD(P)H:quinone oxidoreductase, type IV</fullName>
    </submittedName>
</protein>
<evidence type="ECO:0000256" key="2">
    <source>
        <dbReference type="ARBA" id="ARBA00022630"/>
    </source>
</evidence>
<dbReference type="InterPro" id="IPR005025">
    <property type="entry name" value="FMN_Rdtase-like_dom"/>
</dbReference>
<name>A0A1T0CL51_9GAMM</name>